<sequence>MMMMMMMGNRNTSCYLTSELVAASNGRSSRARHAEGVEERTLGKLDRALLPLQNPRGSGRPATGMAPPFVIPLLQGPHLIDLTNLQG</sequence>
<reference evidence="1" key="1">
    <citation type="journal article" date="2002" name="Nature">
        <title>The genome sequence and structure of rice chromosome 1.</title>
        <authorList>
            <person name="Sasaki T."/>
            <person name="Matsumoto T."/>
            <person name="Yamamoto K."/>
            <person name="Sakata K."/>
            <person name="Baba T."/>
            <person name="Katayose Y."/>
            <person name="Wu J."/>
            <person name="Niimura Y."/>
            <person name="Cheng Z."/>
            <person name="Nagamura Y."/>
            <person name="Antonio B.A."/>
            <person name="Kanamori H."/>
            <person name="Hosokawa S."/>
            <person name="Masukawa M."/>
            <person name="Arikawa K."/>
            <person name="Chiden Y."/>
            <person name="Hayashi M."/>
            <person name="Okamoto M."/>
            <person name="Ando T."/>
            <person name="Aoki H."/>
            <person name="Arita K."/>
            <person name="Hamada M."/>
            <person name="Harada C."/>
            <person name="Hijishita S."/>
            <person name="Honda M."/>
            <person name="Ichikawa Y."/>
            <person name="Idonuma A."/>
            <person name="Iijima M."/>
            <person name="Ikeda M."/>
            <person name="Ikeno M."/>
            <person name="Itoh S."/>
            <person name="Itoh T."/>
            <person name="Itoh Y."/>
            <person name="Itoh Y."/>
            <person name="Iwabuchi A."/>
            <person name="Kamiya K."/>
            <person name="Karasawa W."/>
            <person name="Katagiri S."/>
            <person name="Kikuta A."/>
            <person name="Kobayashi N."/>
            <person name="Kono I."/>
            <person name="Machita K."/>
            <person name="Maehara T."/>
            <person name="Mizuno H."/>
            <person name="Mizubayashi T."/>
            <person name="Mukai Y."/>
            <person name="Nagasaki H."/>
            <person name="Nakashima M."/>
            <person name="Nakama Y."/>
            <person name="Nakamichi Y."/>
            <person name="Nakamura M."/>
            <person name="Namiki N."/>
            <person name="Negishi M."/>
            <person name="Ohta I."/>
            <person name="Ono N."/>
            <person name="Saji S."/>
            <person name="Sakai K."/>
            <person name="Shibata M."/>
            <person name="Shimokawa T."/>
            <person name="Shomura A."/>
            <person name="Song J."/>
            <person name="Takazaki Y."/>
            <person name="Terasawa K."/>
            <person name="Tsuji K."/>
            <person name="Waki K."/>
            <person name="Yamagata H."/>
            <person name="Yamane H."/>
            <person name="Yoshiki S."/>
            <person name="Yoshihara R."/>
            <person name="Yukawa K."/>
            <person name="Zhong H."/>
            <person name="Iwama H."/>
            <person name="Endo T."/>
            <person name="Ito H."/>
            <person name="Hahn J.H."/>
            <person name="Kim H.I."/>
            <person name="Eun M.Y."/>
            <person name="Yano M."/>
            <person name="Jiang J."/>
            <person name="Gojobori T."/>
        </authorList>
    </citation>
    <scope>NUCLEOTIDE SEQUENCE [LARGE SCALE GENOMIC DNA]</scope>
</reference>
<gene>
    <name evidence="1" type="primary">P0006C01.6</name>
</gene>
<accession>Q5ZEB0</accession>
<dbReference type="Proteomes" id="UP000817658">
    <property type="component" value="Chromosome 1"/>
</dbReference>
<dbReference type="EMBL" id="AP002744">
    <property type="protein sequence ID" value="BAD61143.1"/>
    <property type="molecule type" value="Genomic_DNA"/>
</dbReference>
<dbReference type="AlphaFoldDB" id="Q5ZEB0"/>
<proteinExistence type="predicted"/>
<evidence type="ECO:0000313" key="1">
    <source>
        <dbReference type="EMBL" id="BAD61143.1"/>
    </source>
</evidence>
<organism evidence="1">
    <name type="scientific">Oryza sativa subsp. japonica</name>
    <name type="common">Rice</name>
    <dbReference type="NCBI Taxonomy" id="39947"/>
    <lineage>
        <taxon>Eukaryota</taxon>
        <taxon>Viridiplantae</taxon>
        <taxon>Streptophyta</taxon>
        <taxon>Embryophyta</taxon>
        <taxon>Tracheophyta</taxon>
        <taxon>Spermatophyta</taxon>
        <taxon>Magnoliopsida</taxon>
        <taxon>Liliopsida</taxon>
        <taxon>Poales</taxon>
        <taxon>Poaceae</taxon>
        <taxon>BOP clade</taxon>
        <taxon>Oryzoideae</taxon>
        <taxon>Oryzeae</taxon>
        <taxon>Oryzinae</taxon>
        <taxon>Oryza</taxon>
        <taxon>Oryza sativa</taxon>
    </lineage>
</organism>
<protein>
    <submittedName>
        <fullName evidence="1">Uncharacterized protein</fullName>
    </submittedName>
</protein>
<name>Q5ZEB0_ORYSJ</name>